<evidence type="ECO:0000256" key="1">
    <source>
        <dbReference type="ARBA" id="ARBA00003238"/>
    </source>
</evidence>
<evidence type="ECO:0000313" key="4">
    <source>
        <dbReference type="Proteomes" id="UP001518925"/>
    </source>
</evidence>
<dbReference type="PANTHER" id="PTHR33434:SF3">
    <property type="entry name" value="DEGV DOMAIN-CONTAINING PROTEIN YITS"/>
    <property type="match status" value="1"/>
</dbReference>
<evidence type="ECO:0000313" key="3">
    <source>
        <dbReference type="EMBL" id="MBM6617101.1"/>
    </source>
</evidence>
<dbReference type="RefSeq" id="WP_204202488.1">
    <property type="nucleotide sequence ID" value="NZ_JAFELM010000019.1"/>
</dbReference>
<dbReference type="Pfam" id="PF02645">
    <property type="entry name" value="DegV"/>
    <property type="match status" value="1"/>
</dbReference>
<sequence length="286" mass="32198">MSIQLLTDSACDLPREILQEQNIIMFPLVVHLDDTDYYDTETIDSSKVYEAMRMEKVPKTSQVPPTRFQDTFTRLAEEKKEAIYISFSSELSGTYQTAMLMAEQVREQYPDFKLTIINTKCASLGMGLVVLKAAEYAKRGYSYDELVTRTQVHANHMEHIFTVDNLDYLARGGRVSKASAFVGGLLNIKPLLHVEDGKLIPLEKIRGRKKVLQRMLEVMKERGTNFAGQTIGISHGEDEETALYLQEKIKEQLGCETFFISKIGSAVGAHAGPGTIALFFLNKELD</sequence>
<keyword evidence="2" id="KW-0446">Lipid-binding</keyword>
<dbReference type="EMBL" id="JAFELM010000019">
    <property type="protein sequence ID" value="MBM6617101.1"/>
    <property type="molecule type" value="Genomic_DNA"/>
</dbReference>
<dbReference type="PANTHER" id="PTHR33434">
    <property type="entry name" value="DEGV DOMAIN-CONTAINING PROTEIN DR_1986-RELATED"/>
    <property type="match status" value="1"/>
</dbReference>
<dbReference type="Gene3D" id="3.40.50.10170">
    <property type="match status" value="1"/>
</dbReference>
<organism evidence="3 4">
    <name type="scientific">Bacillus suaedaesalsae</name>
    <dbReference type="NCBI Taxonomy" id="2810349"/>
    <lineage>
        <taxon>Bacteria</taxon>
        <taxon>Bacillati</taxon>
        <taxon>Bacillota</taxon>
        <taxon>Bacilli</taxon>
        <taxon>Bacillales</taxon>
        <taxon>Bacillaceae</taxon>
        <taxon>Bacillus</taxon>
    </lineage>
</organism>
<dbReference type="Gene3D" id="3.30.1180.10">
    <property type="match status" value="1"/>
</dbReference>
<evidence type="ECO:0000256" key="2">
    <source>
        <dbReference type="ARBA" id="ARBA00023121"/>
    </source>
</evidence>
<comment type="function">
    <text evidence="1">May bind long-chain fatty acids, such as palmitate, and may play a role in lipid transport or fatty acid metabolism.</text>
</comment>
<reference evidence="3 4" key="1">
    <citation type="submission" date="2021-02" db="EMBL/GenBank/DDBJ databases">
        <title>Bacillus sp. RD4P76, an endophyte from a halophyte.</title>
        <authorList>
            <person name="Sun J.-Q."/>
        </authorList>
    </citation>
    <scope>NUCLEOTIDE SEQUENCE [LARGE SCALE GENOMIC DNA]</scope>
    <source>
        <strain evidence="3 4">RD4P76</strain>
    </source>
</reference>
<dbReference type="NCBIfam" id="TIGR00762">
    <property type="entry name" value="DegV"/>
    <property type="match status" value="1"/>
</dbReference>
<comment type="caution">
    <text evidence="3">The sequence shown here is derived from an EMBL/GenBank/DDBJ whole genome shotgun (WGS) entry which is preliminary data.</text>
</comment>
<dbReference type="InterPro" id="IPR043168">
    <property type="entry name" value="DegV_C"/>
</dbReference>
<proteinExistence type="predicted"/>
<accession>A0ABS2DFB1</accession>
<dbReference type="SUPFAM" id="SSF82549">
    <property type="entry name" value="DAK1/DegV-like"/>
    <property type="match status" value="1"/>
</dbReference>
<dbReference type="InterPro" id="IPR003797">
    <property type="entry name" value="DegV"/>
</dbReference>
<protein>
    <submittedName>
        <fullName evidence="3">DegV family protein</fullName>
    </submittedName>
</protein>
<name>A0ABS2DFB1_9BACI</name>
<dbReference type="InterPro" id="IPR050270">
    <property type="entry name" value="DegV_domain_contain"/>
</dbReference>
<keyword evidence="4" id="KW-1185">Reference proteome</keyword>
<gene>
    <name evidence="3" type="ORF">JR050_05365</name>
</gene>
<dbReference type="PROSITE" id="PS51482">
    <property type="entry name" value="DEGV"/>
    <property type="match status" value="1"/>
</dbReference>
<dbReference type="Proteomes" id="UP001518925">
    <property type="component" value="Unassembled WGS sequence"/>
</dbReference>